<dbReference type="Gene3D" id="3.30.40.10">
    <property type="entry name" value="Zinc/RING finger domain, C3HC4 (zinc finger)"/>
    <property type="match status" value="1"/>
</dbReference>
<feature type="signal peptide" evidence="2">
    <location>
        <begin position="1"/>
        <end position="15"/>
    </location>
</feature>
<dbReference type="InterPro" id="IPR045899">
    <property type="entry name" value="ATL71-like"/>
</dbReference>
<dbReference type="Pfam" id="PF13639">
    <property type="entry name" value="zf-RING_2"/>
    <property type="match status" value="1"/>
</dbReference>
<dbReference type="EMBL" id="JAAIUW010000008">
    <property type="protein sequence ID" value="KAF7820452.1"/>
    <property type="molecule type" value="Genomic_DNA"/>
</dbReference>
<evidence type="ECO:0000256" key="1">
    <source>
        <dbReference type="PROSITE-ProRule" id="PRU00175"/>
    </source>
</evidence>
<dbReference type="InterPro" id="IPR001841">
    <property type="entry name" value="Znf_RING"/>
</dbReference>
<keyword evidence="1" id="KW-0863">Zinc-finger</keyword>
<evidence type="ECO:0000259" key="3">
    <source>
        <dbReference type="PROSITE" id="PS50089"/>
    </source>
</evidence>
<dbReference type="PANTHER" id="PTHR46719:SF7">
    <property type="entry name" value="RING-H2 FINGER PROTEIN ATL71-RELATED"/>
    <property type="match status" value="1"/>
</dbReference>
<reference evidence="4" key="1">
    <citation type="submission" date="2020-09" db="EMBL/GenBank/DDBJ databases">
        <title>Genome-Enabled Discovery of Anthraquinone Biosynthesis in Senna tora.</title>
        <authorList>
            <person name="Kang S.-H."/>
            <person name="Pandey R.P."/>
            <person name="Lee C.-M."/>
            <person name="Sim J.-S."/>
            <person name="Jeong J.-T."/>
            <person name="Choi B.-S."/>
            <person name="Jung M."/>
            <person name="Ginzburg D."/>
            <person name="Zhao K."/>
            <person name="Won S.Y."/>
            <person name="Oh T.-J."/>
            <person name="Yu Y."/>
            <person name="Kim N.-H."/>
            <person name="Lee O.R."/>
            <person name="Lee T.-H."/>
            <person name="Bashyal P."/>
            <person name="Kim T.-S."/>
            <person name="Lee W.-H."/>
            <person name="Kawkins C."/>
            <person name="Kim C.-K."/>
            <person name="Kim J.S."/>
            <person name="Ahn B.O."/>
            <person name="Rhee S.Y."/>
            <person name="Sohng J.K."/>
        </authorList>
    </citation>
    <scope>NUCLEOTIDE SEQUENCE</scope>
    <source>
        <tissue evidence="4">Leaf</tissue>
    </source>
</reference>
<organism evidence="4 5">
    <name type="scientific">Senna tora</name>
    <dbReference type="NCBI Taxonomy" id="362788"/>
    <lineage>
        <taxon>Eukaryota</taxon>
        <taxon>Viridiplantae</taxon>
        <taxon>Streptophyta</taxon>
        <taxon>Embryophyta</taxon>
        <taxon>Tracheophyta</taxon>
        <taxon>Spermatophyta</taxon>
        <taxon>Magnoliopsida</taxon>
        <taxon>eudicotyledons</taxon>
        <taxon>Gunneridae</taxon>
        <taxon>Pentapetalae</taxon>
        <taxon>rosids</taxon>
        <taxon>fabids</taxon>
        <taxon>Fabales</taxon>
        <taxon>Fabaceae</taxon>
        <taxon>Caesalpinioideae</taxon>
        <taxon>Cassia clade</taxon>
        <taxon>Senna</taxon>
    </lineage>
</organism>
<evidence type="ECO:0000256" key="2">
    <source>
        <dbReference type="SAM" id="SignalP"/>
    </source>
</evidence>
<dbReference type="PANTHER" id="PTHR46719">
    <property type="entry name" value="TRANSCRIPTION FACTOR C2H2 FAMILY-RELATED"/>
    <property type="match status" value="1"/>
</dbReference>
<dbReference type="OrthoDB" id="8062037at2759"/>
<dbReference type="SMART" id="SM00184">
    <property type="entry name" value="RING"/>
    <property type="match status" value="1"/>
</dbReference>
<sequence length="202" mass="22857">MVLYITIFLFACVRLRLPPLNILVSSVQPIVVAGPTSTDHDDARHGGIDDETLESYPKFSYSEVLRDSSLRSLVSCSICLDDYKESDVLRKLLDCGHLYHLECIDSWLKSHRTCPLCRTSPTPAWSVADHLMVIHGLPLMTPIVVVVLIVRPPSLPSRFRRCYIGTHRRLSSSLGSVIVTVAVEIKEWLRFELVKTRLPKMM</sequence>
<dbReference type="PROSITE" id="PS50089">
    <property type="entry name" value="ZF_RING_2"/>
    <property type="match status" value="1"/>
</dbReference>
<dbReference type="Proteomes" id="UP000634136">
    <property type="component" value="Unassembled WGS sequence"/>
</dbReference>
<dbReference type="SUPFAM" id="SSF57850">
    <property type="entry name" value="RING/U-box"/>
    <property type="match status" value="1"/>
</dbReference>
<feature type="chain" id="PRO_5032628767" evidence="2">
    <location>
        <begin position="16"/>
        <end position="202"/>
    </location>
</feature>
<proteinExistence type="predicted"/>
<keyword evidence="2" id="KW-0732">Signal</keyword>
<evidence type="ECO:0000313" key="5">
    <source>
        <dbReference type="Proteomes" id="UP000634136"/>
    </source>
</evidence>
<evidence type="ECO:0000313" key="4">
    <source>
        <dbReference type="EMBL" id="KAF7820452.1"/>
    </source>
</evidence>
<accession>A0A834TE36</accession>
<feature type="domain" description="RING-type" evidence="3">
    <location>
        <begin position="76"/>
        <end position="118"/>
    </location>
</feature>
<dbReference type="CDD" id="cd16461">
    <property type="entry name" value="RING-H2_EL5-like"/>
    <property type="match status" value="1"/>
</dbReference>
<comment type="caution">
    <text evidence="4">The sequence shown here is derived from an EMBL/GenBank/DDBJ whole genome shotgun (WGS) entry which is preliminary data.</text>
</comment>
<keyword evidence="1" id="KW-0479">Metal-binding</keyword>
<dbReference type="AlphaFoldDB" id="A0A834TE36"/>
<dbReference type="InterPro" id="IPR013083">
    <property type="entry name" value="Znf_RING/FYVE/PHD"/>
</dbReference>
<gene>
    <name evidence="4" type="ORF">G2W53_025907</name>
</gene>
<keyword evidence="5" id="KW-1185">Reference proteome</keyword>
<protein>
    <submittedName>
        <fullName evidence="4">RING-H2 finger protein ATL70-like</fullName>
    </submittedName>
</protein>
<dbReference type="GO" id="GO:0008270">
    <property type="term" value="F:zinc ion binding"/>
    <property type="evidence" value="ECO:0007669"/>
    <property type="project" value="UniProtKB-KW"/>
</dbReference>
<name>A0A834TE36_9FABA</name>
<keyword evidence="1" id="KW-0862">Zinc</keyword>